<keyword evidence="4" id="KW-1185">Reference proteome</keyword>
<organism evidence="3 4">
    <name type="scientific">Methanoculleus formosensis</name>
    <dbReference type="NCBI Taxonomy" id="2590886"/>
    <lineage>
        <taxon>Archaea</taxon>
        <taxon>Methanobacteriati</taxon>
        <taxon>Methanobacteriota</taxon>
        <taxon>Stenosarchaea group</taxon>
        <taxon>Methanomicrobia</taxon>
        <taxon>Methanomicrobiales</taxon>
        <taxon>Methanomicrobiaceae</taxon>
        <taxon>Methanoculleus</taxon>
    </lineage>
</organism>
<protein>
    <submittedName>
        <fullName evidence="3">ATP-binding protein</fullName>
    </submittedName>
</protein>
<dbReference type="GO" id="GO:0005524">
    <property type="term" value="F:ATP binding"/>
    <property type="evidence" value="ECO:0007669"/>
    <property type="project" value="UniProtKB-KW"/>
</dbReference>
<dbReference type="Proteomes" id="UP001065682">
    <property type="component" value="Unassembled WGS sequence"/>
</dbReference>
<evidence type="ECO:0000259" key="2">
    <source>
        <dbReference type="Pfam" id="PF03008"/>
    </source>
</evidence>
<reference evidence="3" key="1">
    <citation type="submission" date="2019-06" db="EMBL/GenBank/DDBJ databases">
        <title>Methanoculleus strain from Tamsui River, Taipei, Taiwan.</title>
        <authorList>
            <person name="You Y.-T."/>
            <person name="Chen S.-C."/>
            <person name="Lai S.-J."/>
            <person name="Lee Y.-C."/>
            <person name="Lai M.-C."/>
        </authorList>
    </citation>
    <scope>NUCLEOTIDE SEQUENCE</scope>
    <source>
        <strain evidence="3">Afa-1</strain>
    </source>
</reference>
<gene>
    <name evidence="3" type="ORF">FKB36_01120</name>
</gene>
<keyword evidence="3" id="KW-0067">ATP-binding</keyword>
<feature type="domain" description="ATPase" evidence="1">
    <location>
        <begin position="15"/>
        <end position="191"/>
    </location>
</feature>
<dbReference type="InterPro" id="IPR011579">
    <property type="entry name" value="ATPase_dom"/>
</dbReference>
<dbReference type="Gene3D" id="3.40.50.300">
    <property type="entry name" value="P-loop containing nucleotide triphosphate hydrolases"/>
    <property type="match status" value="1"/>
</dbReference>
<dbReference type="PANTHER" id="PTHR34704">
    <property type="entry name" value="ATPASE"/>
    <property type="match status" value="1"/>
</dbReference>
<dbReference type="EMBL" id="VHLL01000001">
    <property type="protein sequence ID" value="MCT8336135.1"/>
    <property type="molecule type" value="Genomic_DNA"/>
</dbReference>
<dbReference type="SUPFAM" id="SSF52540">
    <property type="entry name" value="P-loop containing nucleoside triphosphate hydrolases"/>
    <property type="match status" value="1"/>
</dbReference>
<proteinExistence type="predicted"/>
<evidence type="ECO:0000259" key="1">
    <source>
        <dbReference type="Pfam" id="PF01637"/>
    </source>
</evidence>
<accession>A0A9E5DE30</accession>
<comment type="caution">
    <text evidence="3">The sequence shown here is derived from an EMBL/GenBank/DDBJ whole genome shotgun (WGS) entry which is preliminary data.</text>
</comment>
<dbReference type="InterPro" id="IPR027417">
    <property type="entry name" value="P-loop_NTPase"/>
</dbReference>
<dbReference type="PANTHER" id="PTHR34704:SF2">
    <property type="entry name" value="ATPASE"/>
    <property type="match status" value="1"/>
</dbReference>
<evidence type="ECO:0000313" key="3">
    <source>
        <dbReference type="EMBL" id="MCT8336135.1"/>
    </source>
</evidence>
<keyword evidence="3" id="KW-0547">Nucleotide-binding</keyword>
<feature type="domain" description="DUF234" evidence="2">
    <location>
        <begin position="329"/>
        <end position="422"/>
    </location>
</feature>
<name>A0A9E5DE30_9EURY</name>
<dbReference type="Pfam" id="PF03008">
    <property type="entry name" value="DUF234"/>
    <property type="match status" value="1"/>
</dbReference>
<dbReference type="Pfam" id="PF01637">
    <property type="entry name" value="ATPase_2"/>
    <property type="match status" value="1"/>
</dbReference>
<evidence type="ECO:0000313" key="4">
    <source>
        <dbReference type="Proteomes" id="UP001065682"/>
    </source>
</evidence>
<dbReference type="AlphaFoldDB" id="A0A9E5DE30"/>
<dbReference type="InterPro" id="IPR004256">
    <property type="entry name" value="DUF234"/>
</dbReference>
<sequence length="479" mass="55275">MIIVIIIISIITMRFYGRERELQLMEHLYTRTPSFLVVTGRRRVGKTELIKEFCKGKPTLYFYVDGNKSIEALMEEFGRLTAERLNLPGYIKIDTPETFLEFLFACDQPLVVVFDEFQRFLKVHPSFISQMQRFWDQKGRDSHLFVIVSGSSVGMIREIFLGGDAPLFRRADNILTLRPFKPRECLAILEDLGVRDPAERLDLYLLFGGTIYYYTFIEKYECTDLETALDRLVLDDLAPLRREMSDVVIEEFGREHATYYEILAAIAEGKETQKEIADVVRLPSTSLPPYLRDLVDLLGVIEYRLPVTERGKRSKMGRYTFADNFFRFYARYIYRNMSLYESGRFDLLKDRILREWKGFSGQAFEEMIRTLLARNLTERYDEIGSWWNRRGDEIDLLALGPEGSLAVEIKNRDLSLAEARGILTALEEKLPLIKGLTRPAIIGIAARTVEGKEVLRAGGFYVMDLDDLGIGKEGQKEGA</sequence>